<keyword evidence="12" id="KW-1185">Reference proteome</keyword>
<comment type="subcellular location">
    <subcellularLocation>
        <location evidence="1 10">Cell membrane</location>
        <topology evidence="1 10">Multi-pass membrane protein</topology>
    </subcellularLocation>
</comment>
<dbReference type="Pfam" id="PF02949">
    <property type="entry name" value="7tm_6"/>
    <property type="match status" value="1"/>
</dbReference>
<keyword evidence="4 10" id="KW-0812">Transmembrane</keyword>
<name>A0A8S9X5R9_APOLU</name>
<dbReference type="OrthoDB" id="8185860at2759"/>
<evidence type="ECO:0000256" key="10">
    <source>
        <dbReference type="RuleBase" id="RU351113"/>
    </source>
</evidence>
<keyword evidence="7 10" id="KW-0472">Membrane</keyword>
<keyword evidence="6 10" id="KW-1133">Transmembrane helix</keyword>
<dbReference type="GO" id="GO:0005549">
    <property type="term" value="F:odorant binding"/>
    <property type="evidence" value="ECO:0007669"/>
    <property type="project" value="InterPro"/>
</dbReference>
<dbReference type="GO" id="GO:0005886">
    <property type="term" value="C:plasma membrane"/>
    <property type="evidence" value="ECO:0007669"/>
    <property type="project" value="UniProtKB-SubCell"/>
</dbReference>
<evidence type="ECO:0000313" key="11">
    <source>
        <dbReference type="EMBL" id="KAF6203819.1"/>
    </source>
</evidence>
<feature type="transmembrane region" description="Helical" evidence="10">
    <location>
        <begin position="85"/>
        <end position="107"/>
    </location>
</feature>
<dbReference type="EMBL" id="WIXP02000010">
    <property type="protein sequence ID" value="KAF6203819.1"/>
    <property type="molecule type" value="Genomic_DNA"/>
</dbReference>
<reference evidence="11" key="1">
    <citation type="journal article" date="2021" name="Mol. Ecol. Resour.">
        <title>Apolygus lucorum genome provides insights into omnivorousness and mesophyll feeding.</title>
        <authorList>
            <person name="Liu Y."/>
            <person name="Liu H."/>
            <person name="Wang H."/>
            <person name="Huang T."/>
            <person name="Liu B."/>
            <person name="Yang B."/>
            <person name="Yin L."/>
            <person name="Li B."/>
            <person name="Zhang Y."/>
            <person name="Zhang S."/>
            <person name="Jiang F."/>
            <person name="Zhang X."/>
            <person name="Ren Y."/>
            <person name="Wang B."/>
            <person name="Wang S."/>
            <person name="Lu Y."/>
            <person name="Wu K."/>
            <person name="Fan W."/>
            <person name="Wang G."/>
        </authorList>
    </citation>
    <scope>NUCLEOTIDE SEQUENCE</scope>
    <source>
        <strain evidence="11">12Hb</strain>
    </source>
</reference>
<evidence type="ECO:0000256" key="2">
    <source>
        <dbReference type="ARBA" id="ARBA00022475"/>
    </source>
</evidence>
<keyword evidence="8 10" id="KW-0675">Receptor</keyword>
<feature type="transmembrane region" description="Helical" evidence="10">
    <location>
        <begin position="332"/>
        <end position="358"/>
    </location>
</feature>
<evidence type="ECO:0000256" key="5">
    <source>
        <dbReference type="ARBA" id="ARBA00022725"/>
    </source>
</evidence>
<evidence type="ECO:0000256" key="6">
    <source>
        <dbReference type="ARBA" id="ARBA00022989"/>
    </source>
</evidence>
<evidence type="ECO:0000256" key="9">
    <source>
        <dbReference type="ARBA" id="ARBA00023224"/>
    </source>
</evidence>
<dbReference type="AlphaFoldDB" id="A0A8S9X5R9"/>
<keyword evidence="5 10" id="KW-0552">Olfaction</keyword>
<evidence type="ECO:0000256" key="7">
    <source>
        <dbReference type="ARBA" id="ARBA00023136"/>
    </source>
</evidence>
<evidence type="ECO:0000256" key="3">
    <source>
        <dbReference type="ARBA" id="ARBA00022606"/>
    </source>
</evidence>
<dbReference type="GO" id="GO:0007165">
    <property type="term" value="P:signal transduction"/>
    <property type="evidence" value="ECO:0007669"/>
    <property type="project" value="UniProtKB-KW"/>
</dbReference>
<feature type="transmembrane region" description="Helical" evidence="10">
    <location>
        <begin position="246"/>
        <end position="266"/>
    </location>
</feature>
<keyword evidence="9 10" id="KW-0807">Transducer</keyword>
<dbReference type="Proteomes" id="UP000466442">
    <property type="component" value="Unassembled WGS sequence"/>
</dbReference>
<feature type="transmembrane region" description="Helical" evidence="10">
    <location>
        <begin position="179"/>
        <end position="200"/>
    </location>
</feature>
<accession>A0A8S9X5R9</accession>
<dbReference type="GO" id="GO:0004984">
    <property type="term" value="F:olfactory receptor activity"/>
    <property type="evidence" value="ECO:0007669"/>
    <property type="project" value="InterPro"/>
</dbReference>
<sequence length="469" mass="54168">MTDLISDEVVLFIDEATITRKVQHRAEERIQINVLSIRGLEQETTMSKLINLPFASVVWREFKFLFVAGGTYGFYHTKAWTAVTVINYFVMYSTMLFTMSVLVYTIYLLRDNIGYMSQALHALIISFVAMTASSTLTINRYKVEKFIVFFEDPWSLCEYSRNDFFEKLLKETQKKKNRLIVTWFLIYGICGVIGLLQSVINTVCGTQSELTNVNGAWLILHFIMWWPEDITASTGAWIRAFLVQSLYVYFCVMMVTASVVFAFTGMEQILDQVKLLIYGIKTLDRRAKDMFQQKFPGSDMKYMEKEYDDCYYECLVQNVKHHHKMIKWIETLLDMASLPIAVPFYGGAVLLGMAMITIMEKDDPRVGPKFLAASLAFSEAYNMYLLCDVGQRLENLSQELYDTLYFSRWHTRSPKVKKTIQIMRVGCQKPYLFTAGKLLVLNMSLFADLVNSAYSIFNLKSASDNLENK</sequence>
<evidence type="ECO:0000256" key="8">
    <source>
        <dbReference type="ARBA" id="ARBA00023170"/>
    </source>
</evidence>
<feature type="transmembrane region" description="Helical" evidence="10">
    <location>
        <begin position="119"/>
        <end position="138"/>
    </location>
</feature>
<dbReference type="PANTHER" id="PTHR21137">
    <property type="entry name" value="ODORANT RECEPTOR"/>
    <property type="match status" value="1"/>
</dbReference>
<evidence type="ECO:0000256" key="4">
    <source>
        <dbReference type="ARBA" id="ARBA00022692"/>
    </source>
</evidence>
<organism evidence="11 12">
    <name type="scientific">Apolygus lucorum</name>
    <name type="common">Small green plant bug</name>
    <name type="synonym">Lygocoris lucorum</name>
    <dbReference type="NCBI Taxonomy" id="248454"/>
    <lineage>
        <taxon>Eukaryota</taxon>
        <taxon>Metazoa</taxon>
        <taxon>Ecdysozoa</taxon>
        <taxon>Arthropoda</taxon>
        <taxon>Hexapoda</taxon>
        <taxon>Insecta</taxon>
        <taxon>Pterygota</taxon>
        <taxon>Neoptera</taxon>
        <taxon>Paraneoptera</taxon>
        <taxon>Hemiptera</taxon>
        <taxon>Heteroptera</taxon>
        <taxon>Panheteroptera</taxon>
        <taxon>Cimicomorpha</taxon>
        <taxon>Miridae</taxon>
        <taxon>Mirini</taxon>
        <taxon>Apolygus</taxon>
    </lineage>
</organism>
<keyword evidence="2" id="KW-1003">Cell membrane</keyword>
<comment type="caution">
    <text evidence="10">Lacks conserved residue(s) required for the propagation of feature annotation.</text>
</comment>
<evidence type="ECO:0000313" key="12">
    <source>
        <dbReference type="Proteomes" id="UP000466442"/>
    </source>
</evidence>
<proteinExistence type="inferred from homology"/>
<comment type="similarity">
    <text evidence="10">Belongs to the insect chemoreceptor superfamily. Heteromeric odorant receptor channel (TC 1.A.69) family.</text>
</comment>
<dbReference type="PANTHER" id="PTHR21137:SF35">
    <property type="entry name" value="ODORANT RECEPTOR 19A-RELATED"/>
    <property type="match status" value="1"/>
</dbReference>
<gene>
    <name evidence="11" type="ORF">GE061_002154</name>
</gene>
<protein>
    <recommendedName>
        <fullName evidence="10">Odorant receptor</fullName>
    </recommendedName>
</protein>
<evidence type="ECO:0000256" key="1">
    <source>
        <dbReference type="ARBA" id="ARBA00004651"/>
    </source>
</evidence>
<keyword evidence="3 10" id="KW-0716">Sensory transduction</keyword>
<comment type="caution">
    <text evidence="11">The sequence shown here is derived from an EMBL/GenBank/DDBJ whole genome shotgun (WGS) entry which is preliminary data.</text>
</comment>
<dbReference type="InterPro" id="IPR004117">
    <property type="entry name" value="7tm6_olfct_rcpt"/>
</dbReference>